<feature type="region of interest" description="Disordered" evidence="1">
    <location>
        <begin position="78"/>
        <end position="103"/>
    </location>
</feature>
<dbReference type="Pfam" id="PF05534">
    <property type="entry name" value="HicB"/>
    <property type="match status" value="1"/>
</dbReference>
<reference evidence="2 3" key="1">
    <citation type="submission" date="2014-06" db="EMBL/GenBank/DDBJ databases">
        <title>Saccharopolyspora rectivirgula DSM-43113 Genome sequencing.</title>
        <authorList>
            <person name="Barrera C."/>
            <person name="Millon L."/>
            <person name="Rognon B."/>
            <person name="Zaugg C."/>
            <person name="Monod M."/>
        </authorList>
    </citation>
    <scope>NUCLEOTIDE SEQUENCE [LARGE SCALE GENOMIC DNA]</scope>
    <source>
        <strain evidence="2 3">DSM 43113</strain>
    </source>
</reference>
<dbReference type="GO" id="GO:0006355">
    <property type="term" value="P:regulation of DNA-templated transcription"/>
    <property type="evidence" value="ECO:0007669"/>
    <property type="project" value="InterPro"/>
</dbReference>
<organism evidence="2 3">
    <name type="scientific">Saccharopolyspora rectivirgula</name>
    <dbReference type="NCBI Taxonomy" id="28042"/>
    <lineage>
        <taxon>Bacteria</taxon>
        <taxon>Bacillati</taxon>
        <taxon>Actinomycetota</taxon>
        <taxon>Actinomycetes</taxon>
        <taxon>Pseudonocardiales</taxon>
        <taxon>Pseudonocardiaceae</taxon>
        <taxon>Saccharopolyspora</taxon>
    </lineage>
</organism>
<dbReference type="Proteomes" id="UP000031419">
    <property type="component" value="Unassembled WGS sequence"/>
</dbReference>
<feature type="compositionally biased region" description="Basic and acidic residues" evidence="1">
    <location>
        <begin position="149"/>
        <end position="164"/>
    </location>
</feature>
<keyword evidence="3" id="KW-1185">Reference proteome</keyword>
<dbReference type="InterPro" id="IPR008651">
    <property type="entry name" value="Uncharacterised_HicB"/>
</dbReference>
<proteinExistence type="predicted"/>
<feature type="region of interest" description="Disordered" evidence="1">
    <location>
        <begin position="141"/>
        <end position="172"/>
    </location>
</feature>
<gene>
    <name evidence="2" type="ORF">GU90_09455</name>
</gene>
<dbReference type="eggNOG" id="COG4226">
    <property type="taxonomic scope" value="Bacteria"/>
</dbReference>
<evidence type="ECO:0000256" key="1">
    <source>
        <dbReference type="SAM" id="MobiDB-lite"/>
    </source>
</evidence>
<dbReference type="SUPFAM" id="SSF47598">
    <property type="entry name" value="Ribbon-helix-helix"/>
    <property type="match status" value="1"/>
</dbReference>
<dbReference type="OrthoDB" id="5193907at2"/>
<evidence type="ECO:0000313" key="2">
    <source>
        <dbReference type="EMBL" id="KEI44402.1"/>
    </source>
</evidence>
<dbReference type="AlphaFoldDB" id="A0A073AZA1"/>
<accession>A0A073AZA1</accession>
<comment type="caution">
    <text evidence="2">The sequence shown here is derived from an EMBL/GenBank/DDBJ whole genome shotgun (WGS) entry which is preliminary data.</text>
</comment>
<evidence type="ECO:0000313" key="3">
    <source>
        <dbReference type="Proteomes" id="UP000031419"/>
    </source>
</evidence>
<sequence length="172" mass="18385">MDLTPYISQLRDDLTSAASVGDEHTRQMAAVLASAIEPAARLAIMNALSDLAAEITTQLDGPVVDLRLDGRDVQVVVNDATTSRTEDTTNEPPPPPPHSEGGDISRITLRLLDEIKSQAEKAAASQGVSLNTWVAQAVQGALHGSRGRGPWDHGRGRWRGEPGARIHGWVQS</sequence>
<dbReference type="InterPro" id="IPR010985">
    <property type="entry name" value="Ribbon_hlx_hlx"/>
</dbReference>
<protein>
    <submittedName>
        <fullName evidence="2">HicB family protein</fullName>
    </submittedName>
</protein>
<dbReference type="EMBL" id="JNVU01000025">
    <property type="protein sequence ID" value="KEI44402.1"/>
    <property type="molecule type" value="Genomic_DNA"/>
</dbReference>
<name>A0A073AZA1_9PSEU</name>
<dbReference type="RefSeq" id="WP_029719293.1">
    <property type="nucleotide sequence ID" value="NZ_JNVU01000025.1"/>
</dbReference>
<dbReference type="STRING" id="28042.GU90_09455"/>